<dbReference type="InterPro" id="IPR036710">
    <property type="entry name" value="RNA_pol_Rpb5_N_sf"/>
</dbReference>
<dbReference type="PANTHER" id="PTHR10535">
    <property type="entry name" value="DNA-DIRECTED RNA POLYMERASES I, II, AND III SUBUNIT RPABC1"/>
    <property type="match status" value="1"/>
</dbReference>
<dbReference type="GO" id="GO:0006362">
    <property type="term" value="P:transcription elongation by RNA polymerase I"/>
    <property type="evidence" value="ECO:0007669"/>
    <property type="project" value="TreeGrafter"/>
</dbReference>
<dbReference type="GO" id="GO:0003677">
    <property type="term" value="F:DNA binding"/>
    <property type="evidence" value="ECO:0007669"/>
    <property type="project" value="InterPro"/>
</dbReference>
<evidence type="ECO:0000259" key="1">
    <source>
        <dbReference type="Pfam" id="PF01191"/>
    </source>
</evidence>
<feature type="domain" description="RNA polymerase subunit H/Rpb5 C-terminal" evidence="1">
    <location>
        <begin position="78"/>
        <end position="118"/>
    </location>
</feature>
<dbReference type="GO" id="GO:0003899">
    <property type="term" value="F:DNA-directed RNA polymerase activity"/>
    <property type="evidence" value="ECO:0007669"/>
    <property type="project" value="InterPro"/>
</dbReference>
<protein>
    <recommendedName>
        <fullName evidence="1">RNA polymerase subunit H/Rpb5 C-terminal domain-containing protein</fullName>
    </recommendedName>
</protein>
<dbReference type="GO" id="GO:0005666">
    <property type="term" value="C:RNA polymerase III complex"/>
    <property type="evidence" value="ECO:0007669"/>
    <property type="project" value="TreeGrafter"/>
</dbReference>
<dbReference type="InterPro" id="IPR014381">
    <property type="entry name" value="Arch_Rpo5/euc_Rpb5"/>
</dbReference>
<dbReference type="GO" id="GO:0042797">
    <property type="term" value="P:tRNA transcription by RNA polymerase III"/>
    <property type="evidence" value="ECO:0007669"/>
    <property type="project" value="TreeGrafter"/>
</dbReference>
<reference evidence="2" key="1">
    <citation type="journal article" date="2019" name="Sci. Rep.">
        <title>Draft genome of Tanacetum cinerariifolium, the natural source of mosquito coil.</title>
        <authorList>
            <person name="Yamashiro T."/>
            <person name="Shiraishi A."/>
            <person name="Satake H."/>
            <person name="Nakayama K."/>
        </authorList>
    </citation>
    <scope>NUCLEOTIDE SEQUENCE</scope>
</reference>
<evidence type="ECO:0000313" key="2">
    <source>
        <dbReference type="EMBL" id="GEZ61505.1"/>
    </source>
</evidence>
<dbReference type="AlphaFoldDB" id="A0A699IK08"/>
<proteinExistence type="predicted"/>
<dbReference type="PANTHER" id="PTHR10535:SF23">
    <property type="entry name" value="DNA-DIRECTED RNA POLYMERASES II AND IV SUBUNIT 5A-LIKE"/>
    <property type="match status" value="1"/>
</dbReference>
<organism evidence="2">
    <name type="scientific">Tanacetum cinerariifolium</name>
    <name type="common">Dalmatian daisy</name>
    <name type="synonym">Chrysanthemum cinerariifolium</name>
    <dbReference type="NCBI Taxonomy" id="118510"/>
    <lineage>
        <taxon>Eukaryota</taxon>
        <taxon>Viridiplantae</taxon>
        <taxon>Streptophyta</taxon>
        <taxon>Embryophyta</taxon>
        <taxon>Tracheophyta</taxon>
        <taxon>Spermatophyta</taxon>
        <taxon>Magnoliopsida</taxon>
        <taxon>eudicotyledons</taxon>
        <taxon>Gunneridae</taxon>
        <taxon>Pentapetalae</taxon>
        <taxon>asterids</taxon>
        <taxon>campanulids</taxon>
        <taxon>Asterales</taxon>
        <taxon>Asteraceae</taxon>
        <taxon>Asteroideae</taxon>
        <taxon>Anthemideae</taxon>
        <taxon>Anthemidinae</taxon>
        <taxon>Tanacetum</taxon>
    </lineage>
</organism>
<dbReference type="InterPro" id="IPR000783">
    <property type="entry name" value="RNA_pol_subH/Rpb5_C"/>
</dbReference>
<dbReference type="SUPFAM" id="SSF55287">
    <property type="entry name" value="RPB5-like RNA polymerase subunit"/>
    <property type="match status" value="1"/>
</dbReference>
<gene>
    <name evidence="2" type="ORF">Tci_533478</name>
</gene>
<dbReference type="GO" id="GO:0006366">
    <property type="term" value="P:transcription by RNA polymerase II"/>
    <property type="evidence" value="ECO:0007669"/>
    <property type="project" value="TreeGrafter"/>
</dbReference>
<sequence>MLKYGKDKEDSEGSTALHHACGYEEIYVFFAEEPKVGVKTLKTYTDRMKSENVFLAILVVRENLTPFARTCMRARVVDHVKNHVLVPEHQLPRIQVSDPIARYYGLKRGQVMEIIRPNAGNVKREGGRYHRLILQKREMLHTWQTYSSAADVNGKLAISNTSHSHKLAPKLSSRNFNA</sequence>
<dbReference type="Pfam" id="PF01191">
    <property type="entry name" value="RNA_pol_Rpb5_C"/>
    <property type="match status" value="1"/>
</dbReference>
<dbReference type="Gene3D" id="3.40.1340.10">
    <property type="entry name" value="RNA polymerase, Rpb5, N-terminal domain"/>
    <property type="match status" value="1"/>
</dbReference>
<comment type="caution">
    <text evidence="2">The sequence shown here is derived from an EMBL/GenBank/DDBJ whole genome shotgun (WGS) entry which is preliminary data.</text>
</comment>
<dbReference type="SUPFAM" id="SSF53036">
    <property type="entry name" value="Eukaryotic RPB5 N-terminal domain"/>
    <property type="match status" value="1"/>
</dbReference>
<dbReference type="GO" id="GO:0005665">
    <property type="term" value="C:RNA polymerase II, core complex"/>
    <property type="evidence" value="ECO:0007669"/>
    <property type="project" value="TreeGrafter"/>
</dbReference>
<dbReference type="GO" id="GO:0005736">
    <property type="term" value="C:RNA polymerase I complex"/>
    <property type="evidence" value="ECO:0007669"/>
    <property type="project" value="TreeGrafter"/>
</dbReference>
<dbReference type="InterPro" id="IPR035913">
    <property type="entry name" value="RPB5-like_sf"/>
</dbReference>
<dbReference type="EMBL" id="BKCJ010300834">
    <property type="protein sequence ID" value="GEZ61505.1"/>
    <property type="molecule type" value="Genomic_DNA"/>
</dbReference>
<name>A0A699IK08_TANCI</name>
<accession>A0A699IK08</accession>